<evidence type="ECO:0000313" key="1">
    <source>
        <dbReference type="EMBL" id="CAB4985489.1"/>
    </source>
</evidence>
<accession>A0A6J7N4S7</accession>
<gene>
    <name evidence="1" type="ORF">UFOPK3914_01286</name>
</gene>
<organism evidence="1">
    <name type="scientific">freshwater metagenome</name>
    <dbReference type="NCBI Taxonomy" id="449393"/>
    <lineage>
        <taxon>unclassified sequences</taxon>
        <taxon>metagenomes</taxon>
        <taxon>ecological metagenomes</taxon>
    </lineage>
</organism>
<name>A0A6J7N4S7_9ZZZZ</name>
<dbReference type="EMBL" id="CAFBOG010000122">
    <property type="protein sequence ID" value="CAB4985489.1"/>
    <property type="molecule type" value="Genomic_DNA"/>
</dbReference>
<reference evidence="1" key="1">
    <citation type="submission" date="2020-05" db="EMBL/GenBank/DDBJ databases">
        <authorList>
            <person name="Chiriac C."/>
            <person name="Salcher M."/>
            <person name="Ghai R."/>
            <person name="Kavagutti S V."/>
        </authorList>
    </citation>
    <scope>NUCLEOTIDE SEQUENCE</scope>
</reference>
<protein>
    <submittedName>
        <fullName evidence="1">Unannotated protein</fullName>
    </submittedName>
</protein>
<sequence length="288" mass="31726">MLPEPEFNHGTALGSASPTAAVWSRRVPGSDSALCISALLGLPGDQAEDIVSVTVAGSDSAWDFLVQLDLSLSSMKVSSEHVAQHCVNSVRGSVLWSETITARASALGNEDIFVCSVPSRSFDTPANRWLAASAFSLSRAESALLRLSPDIVEAMNTNREHIERVADLASQRRSDKRLAGVRAELPSVRERWRLQRNRRSSQLAPLFKLEEFSLDPFARPSKLLDALTDSATSQHHTELLRLVMEEEAETGQIQELRYTGAGLEIGKWRFLHPNLNTGSSQQIIQRIR</sequence>
<dbReference type="AlphaFoldDB" id="A0A6J7N4S7"/>
<proteinExistence type="predicted"/>